<dbReference type="RefSeq" id="WP_093537841.1">
    <property type="nucleotide sequence ID" value="NZ_CP183885.1"/>
</dbReference>
<dbReference type="GO" id="GO:0006412">
    <property type="term" value="P:translation"/>
    <property type="evidence" value="ECO:0007669"/>
    <property type="project" value="UniProtKB-UniRule"/>
</dbReference>
<gene>
    <name evidence="4" type="primary">rplQ</name>
    <name evidence="6" type="ORF">SAMN05421670_3167</name>
</gene>
<organism evidence="6 7">
    <name type="scientific">Psychrobacillus psychrotolerans</name>
    <dbReference type="NCBI Taxonomy" id="126156"/>
    <lineage>
        <taxon>Bacteria</taxon>
        <taxon>Bacillati</taxon>
        <taxon>Bacillota</taxon>
        <taxon>Bacilli</taxon>
        <taxon>Bacillales</taxon>
        <taxon>Bacillaceae</taxon>
        <taxon>Psychrobacillus</taxon>
    </lineage>
</organism>
<evidence type="ECO:0000256" key="3">
    <source>
        <dbReference type="ARBA" id="ARBA00023274"/>
    </source>
</evidence>
<dbReference type="PANTHER" id="PTHR14413:SF16">
    <property type="entry name" value="LARGE RIBOSOMAL SUBUNIT PROTEIN BL17M"/>
    <property type="match status" value="1"/>
</dbReference>
<dbReference type="FunFam" id="3.90.1030.10:FF:000002">
    <property type="entry name" value="50S ribosomal protein L17"/>
    <property type="match status" value="1"/>
</dbReference>
<keyword evidence="3 4" id="KW-0687">Ribonucleoprotein</keyword>
<evidence type="ECO:0000256" key="4">
    <source>
        <dbReference type="HAMAP-Rule" id="MF_01368"/>
    </source>
</evidence>
<dbReference type="HAMAP" id="MF_01368">
    <property type="entry name" value="Ribosomal_bL17"/>
    <property type="match status" value="1"/>
</dbReference>
<evidence type="ECO:0000256" key="5">
    <source>
        <dbReference type="RuleBase" id="RU000660"/>
    </source>
</evidence>
<dbReference type="EMBL" id="FOXU01000007">
    <property type="protein sequence ID" value="SFQ65135.1"/>
    <property type="molecule type" value="Genomic_DNA"/>
</dbReference>
<evidence type="ECO:0000256" key="2">
    <source>
        <dbReference type="ARBA" id="ARBA00022980"/>
    </source>
</evidence>
<comment type="subunit">
    <text evidence="4">Part of the 50S ribosomal subunit. Contacts protein L32.</text>
</comment>
<dbReference type="PANTHER" id="PTHR14413">
    <property type="entry name" value="RIBOSOMAL PROTEIN L17"/>
    <property type="match status" value="1"/>
</dbReference>
<dbReference type="GO" id="GO:0022625">
    <property type="term" value="C:cytosolic large ribosomal subunit"/>
    <property type="evidence" value="ECO:0007669"/>
    <property type="project" value="TreeGrafter"/>
</dbReference>
<sequence length="126" mass="14237">MGYRKLGRTSSQRKAMLRDLTTDLIINERIQTTEARAKELRSVVEKMITLGKRGDLHARRQAAAYIRREVVTSTDEEGNESTIYALQKLFDDVAPRYADRQGGYTRIMKAGPRRGDGAPVVVIELV</sequence>
<reference evidence="7" key="1">
    <citation type="submission" date="2016-10" db="EMBL/GenBank/DDBJ databases">
        <authorList>
            <person name="Varghese N."/>
            <person name="Submissions S."/>
        </authorList>
    </citation>
    <scope>NUCLEOTIDE SEQUENCE [LARGE SCALE GENOMIC DNA]</scope>
    <source>
        <strain evidence="7">DSM 11706</strain>
    </source>
</reference>
<dbReference type="InterPro" id="IPR036373">
    <property type="entry name" value="Ribosomal_bL17_sf"/>
</dbReference>
<dbReference type="GO" id="GO:0003735">
    <property type="term" value="F:structural constituent of ribosome"/>
    <property type="evidence" value="ECO:0007669"/>
    <property type="project" value="InterPro"/>
</dbReference>
<dbReference type="Pfam" id="PF01196">
    <property type="entry name" value="Ribosomal_L17"/>
    <property type="match status" value="1"/>
</dbReference>
<evidence type="ECO:0000256" key="1">
    <source>
        <dbReference type="ARBA" id="ARBA00008777"/>
    </source>
</evidence>
<dbReference type="OrthoDB" id="9809073at2"/>
<accession>A0A1I6A903</accession>
<dbReference type="Proteomes" id="UP000198734">
    <property type="component" value="Unassembled WGS sequence"/>
</dbReference>
<comment type="similarity">
    <text evidence="1 4 5">Belongs to the bacterial ribosomal protein bL17 family.</text>
</comment>
<proteinExistence type="inferred from homology"/>
<name>A0A1I6A903_9BACI</name>
<keyword evidence="2 4" id="KW-0689">Ribosomal protein</keyword>
<evidence type="ECO:0000313" key="6">
    <source>
        <dbReference type="EMBL" id="SFQ65135.1"/>
    </source>
</evidence>
<keyword evidence="7" id="KW-1185">Reference proteome</keyword>
<dbReference type="Gene3D" id="3.90.1030.10">
    <property type="entry name" value="Ribosomal protein L17"/>
    <property type="match status" value="1"/>
</dbReference>
<dbReference type="InterPro" id="IPR000456">
    <property type="entry name" value="Ribosomal_bL17"/>
</dbReference>
<dbReference type="NCBIfam" id="TIGR00059">
    <property type="entry name" value="L17"/>
    <property type="match status" value="1"/>
</dbReference>
<dbReference type="STRING" id="126156.SAMN05421670_3167"/>
<dbReference type="PROSITE" id="PS01167">
    <property type="entry name" value="RIBOSOMAL_L17"/>
    <property type="match status" value="1"/>
</dbReference>
<dbReference type="AlphaFoldDB" id="A0A1I6A903"/>
<dbReference type="SUPFAM" id="SSF64263">
    <property type="entry name" value="Prokaryotic ribosomal protein L17"/>
    <property type="match status" value="1"/>
</dbReference>
<dbReference type="InterPro" id="IPR047859">
    <property type="entry name" value="Ribosomal_bL17_CS"/>
</dbReference>
<protein>
    <recommendedName>
        <fullName evidence="4">Large ribosomal subunit protein bL17</fullName>
    </recommendedName>
</protein>
<evidence type="ECO:0000313" key="7">
    <source>
        <dbReference type="Proteomes" id="UP000198734"/>
    </source>
</evidence>